<dbReference type="EMBL" id="CAJVPI010000094">
    <property type="protein sequence ID" value="CAG8478673.1"/>
    <property type="molecule type" value="Genomic_DNA"/>
</dbReference>
<dbReference type="Proteomes" id="UP000789739">
    <property type="component" value="Unassembled WGS sequence"/>
</dbReference>
<keyword evidence="2" id="KW-1185">Reference proteome</keyword>
<accession>A0A9N8W8F6</accession>
<evidence type="ECO:0000313" key="1">
    <source>
        <dbReference type="EMBL" id="CAG8478673.1"/>
    </source>
</evidence>
<organism evidence="1 2">
    <name type="scientific">Paraglomus brasilianum</name>
    <dbReference type="NCBI Taxonomy" id="144538"/>
    <lineage>
        <taxon>Eukaryota</taxon>
        <taxon>Fungi</taxon>
        <taxon>Fungi incertae sedis</taxon>
        <taxon>Mucoromycota</taxon>
        <taxon>Glomeromycotina</taxon>
        <taxon>Glomeromycetes</taxon>
        <taxon>Paraglomerales</taxon>
        <taxon>Paraglomeraceae</taxon>
        <taxon>Paraglomus</taxon>
    </lineage>
</organism>
<dbReference type="AlphaFoldDB" id="A0A9N8W8F6"/>
<sequence length="110" mass="12879">MPPQRKHKRSQTMPSLTLFPSIMPYMKTKQKLSVKQLNRNKHKNEALCTHLDAVVGELFVDQEAMMKLDKKERKNEKDYDLKKKNDSVSNEKVMLDLDKAVEDLESFTVK</sequence>
<name>A0A9N8W8F6_9GLOM</name>
<gene>
    <name evidence="1" type="ORF">PBRASI_LOCUS1458</name>
</gene>
<protein>
    <submittedName>
        <fullName evidence="1">10921_t:CDS:1</fullName>
    </submittedName>
</protein>
<dbReference type="OrthoDB" id="10284335at2759"/>
<evidence type="ECO:0000313" key="2">
    <source>
        <dbReference type="Proteomes" id="UP000789739"/>
    </source>
</evidence>
<proteinExistence type="predicted"/>
<comment type="caution">
    <text evidence="1">The sequence shown here is derived from an EMBL/GenBank/DDBJ whole genome shotgun (WGS) entry which is preliminary data.</text>
</comment>
<reference evidence="1" key="1">
    <citation type="submission" date="2021-06" db="EMBL/GenBank/DDBJ databases">
        <authorList>
            <person name="Kallberg Y."/>
            <person name="Tangrot J."/>
            <person name="Rosling A."/>
        </authorList>
    </citation>
    <scope>NUCLEOTIDE SEQUENCE</scope>
    <source>
        <strain evidence="1">BR232B</strain>
    </source>
</reference>